<dbReference type="EMBL" id="CAADIZ010000042">
    <property type="protein sequence ID" value="VFS27076.1"/>
    <property type="molecule type" value="Genomic_DNA"/>
</dbReference>
<dbReference type="Pfam" id="PF02554">
    <property type="entry name" value="CstA"/>
    <property type="match status" value="1"/>
</dbReference>
<feature type="transmembrane region" description="Helical" evidence="7">
    <location>
        <begin position="577"/>
        <end position="597"/>
    </location>
</feature>
<feature type="transmembrane region" description="Helical" evidence="7">
    <location>
        <begin position="468"/>
        <end position="486"/>
    </location>
</feature>
<proteinExistence type="predicted"/>
<dbReference type="EMBL" id="CAADIK010000020">
    <property type="protein sequence ID" value="VFR68057.1"/>
    <property type="molecule type" value="Genomic_DNA"/>
</dbReference>
<evidence type="ECO:0000313" key="12">
    <source>
        <dbReference type="EMBL" id="VFR68057.1"/>
    </source>
</evidence>
<sequence length="697" mass="74867">MQSSQSWLGRHLVWIGVALIGAFALGTVALSRGETINALWIVVAAVCVYLIAYRYYSRYIANTVLQLDATRMTPAWKHNDGLDYVPTNKHVLFGHHFAAIAGAGPLVGPVLAAQMGYLPGVLWILAGVVFAGAVQDFIVLFVSTRRDGRSLGDLIKAELGVVPGVIALFGAFMIMVIILAVLALIVVKALTHSPWGLFTVAATVPIALFMGVYLRYIRPGRIGEVSIIGFIGLMAAIIFGQDVAASATWAPIFDMDGRGLTWVLIIYGFIAAVLPVWLLLAPRDYLSTFLKIGTIVGLALGIVFVAPDLKMPAVTKFVDGTGPVWSGNLFPFLFITIACGAVSGFHALISSGTTPKLIENETQARYIGYGGMLMESFVAIMALVAACVIEPGIYYAMNSPAALIGTTPEQVAQTVSSWGFLITPDQLTQMATDVGESTILSRAGGAPTLAVGMAYILHQFTGGEGMMAFWYHFAILFEALFILTAVDAGTRAGRFMLQDLLGTFSPALRRTESLPANLIATALCVSAWGYFLYQGVVDPLGGINTLWPLFGIANQMLAAIALTLGTVVLFKMKRDRYAWVTVVPTIWLLICTLTAGWQKLFHADPKVSFLAHAARYKQAIAEGTVLAPAKSLEQMSRIVFNDYVNAGLCVIFMAVVVSIVGFAARTVILARRNSQPTVKEMPFELLPADAVAVKGAH</sequence>
<feature type="transmembrane region" description="Helical" evidence="7">
    <location>
        <begin position="164"/>
        <end position="187"/>
    </location>
</feature>
<evidence type="ECO:0000256" key="6">
    <source>
        <dbReference type="ARBA" id="ARBA00023136"/>
    </source>
</evidence>
<feature type="transmembrane region" description="Helical" evidence="7">
    <location>
        <begin position="260"/>
        <end position="281"/>
    </location>
</feature>
<reference evidence="10" key="1">
    <citation type="submission" date="2019-03" db="EMBL/GenBank/DDBJ databases">
        <authorList>
            <person name="Danneels B."/>
        </authorList>
    </citation>
    <scope>NUCLEOTIDE SEQUENCE</scope>
</reference>
<feature type="transmembrane region" description="Helical" evidence="7">
    <location>
        <begin position="12"/>
        <end position="30"/>
    </location>
</feature>
<feature type="transmembrane region" description="Helical" evidence="7">
    <location>
        <begin position="121"/>
        <end position="143"/>
    </location>
</feature>
<dbReference type="AlphaFoldDB" id="A0A484S2S5"/>
<dbReference type="EMBL" id="CAADII010000071">
    <property type="protein sequence ID" value="VFR56894.1"/>
    <property type="molecule type" value="Genomic_DNA"/>
</dbReference>
<gene>
    <name evidence="9" type="ORF">ANT2_3406</name>
    <name evidence="11" type="ORF">ANT3_3409</name>
    <name evidence="10" type="ORF">BRI6_3556</name>
    <name evidence="12" type="ORF">BRI9_3617</name>
    <name evidence="14" type="ORF">IVO3_3614</name>
    <name evidence="13" type="ORF">RAN3_3427</name>
    <name evidence="15" type="ORF">RAN7_3547</name>
</gene>
<feature type="transmembrane region" description="Helical" evidence="7">
    <location>
        <begin position="193"/>
        <end position="214"/>
    </location>
</feature>
<feature type="transmembrane region" description="Helical" evidence="7">
    <location>
        <begin position="643"/>
        <end position="664"/>
    </location>
</feature>
<dbReference type="EMBL" id="CAADIP010000034">
    <property type="protein sequence ID" value="VFR93239.1"/>
    <property type="molecule type" value="Genomic_DNA"/>
</dbReference>
<dbReference type="GO" id="GO:0005886">
    <property type="term" value="C:plasma membrane"/>
    <property type="evidence" value="ECO:0007669"/>
    <property type="project" value="UniProtKB-SubCell"/>
</dbReference>
<protein>
    <submittedName>
        <fullName evidence="10">Carbon starvation protein A</fullName>
    </submittedName>
</protein>
<evidence type="ECO:0000259" key="8">
    <source>
        <dbReference type="Pfam" id="PF02554"/>
    </source>
</evidence>
<evidence type="ECO:0000313" key="10">
    <source>
        <dbReference type="EMBL" id="VFR56894.1"/>
    </source>
</evidence>
<feature type="transmembrane region" description="Helical" evidence="7">
    <location>
        <begin position="370"/>
        <end position="397"/>
    </location>
</feature>
<evidence type="ECO:0000313" key="15">
    <source>
        <dbReference type="EMBL" id="VFS27076.1"/>
    </source>
</evidence>
<evidence type="ECO:0000256" key="3">
    <source>
        <dbReference type="ARBA" id="ARBA00022475"/>
    </source>
</evidence>
<dbReference type="InterPro" id="IPR051605">
    <property type="entry name" value="CstA"/>
</dbReference>
<dbReference type="InterPro" id="IPR003706">
    <property type="entry name" value="CstA_N"/>
</dbReference>
<evidence type="ECO:0000313" key="13">
    <source>
        <dbReference type="EMBL" id="VFR86824.1"/>
    </source>
</evidence>
<comment type="subcellular location">
    <subcellularLocation>
        <location evidence="1">Cell membrane</location>
        <topology evidence="1">Multi-pass membrane protein</topology>
    </subcellularLocation>
</comment>
<dbReference type="PANTHER" id="PTHR30252:SF3">
    <property type="entry name" value="PYRUVATE_PROTON SYMPORTER BTST"/>
    <property type="match status" value="1"/>
</dbReference>
<accession>A0A484S2S5</accession>
<evidence type="ECO:0000313" key="14">
    <source>
        <dbReference type="EMBL" id="VFR93239.1"/>
    </source>
</evidence>
<feature type="transmembrane region" description="Helical" evidence="7">
    <location>
        <begin position="545"/>
        <end position="570"/>
    </location>
</feature>
<dbReference type="EMBL" id="CAADIG010000013">
    <property type="protein sequence ID" value="VFR41680.1"/>
    <property type="molecule type" value="Genomic_DNA"/>
</dbReference>
<evidence type="ECO:0000256" key="1">
    <source>
        <dbReference type="ARBA" id="ARBA00004651"/>
    </source>
</evidence>
<keyword evidence="3" id="KW-1003">Cell membrane</keyword>
<feature type="transmembrane region" description="Helical" evidence="7">
    <location>
        <begin position="221"/>
        <end position="240"/>
    </location>
</feature>
<evidence type="ECO:0000256" key="4">
    <source>
        <dbReference type="ARBA" id="ARBA00022692"/>
    </source>
</evidence>
<evidence type="ECO:0000256" key="5">
    <source>
        <dbReference type="ARBA" id="ARBA00022989"/>
    </source>
</evidence>
<name>A0A484S2S5_9ZZZZ</name>
<feature type="domain" description="CstA N-terminal" evidence="8">
    <location>
        <begin position="37"/>
        <end position="595"/>
    </location>
</feature>
<feature type="transmembrane region" description="Helical" evidence="7">
    <location>
        <begin position="329"/>
        <end position="349"/>
    </location>
</feature>
<evidence type="ECO:0000313" key="11">
    <source>
        <dbReference type="EMBL" id="VFR67254.1"/>
    </source>
</evidence>
<feature type="transmembrane region" description="Helical" evidence="7">
    <location>
        <begin position="288"/>
        <end position="309"/>
    </location>
</feature>
<dbReference type="EMBL" id="CAADID010000017">
    <property type="protein sequence ID" value="VFR67254.1"/>
    <property type="molecule type" value="Genomic_DNA"/>
</dbReference>
<dbReference type="PANTHER" id="PTHR30252">
    <property type="entry name" value="INNER MEMBRANE PEPTIDE TRANSPORTER"/>
    <property type="match status" value="1"/>
</dbReference>
<keyword evidence="2" id="KW-0813">Transport</keyword>
<keyword evidence="6 7" id="KW-0472">Membrane</keyword>
<dbReference type="EMBL" id="CAADIO010000012">
    <property type="protein sequence ID" value="VFR86824.1"/>
    <property type="molecule type" value="Genomic_DNA"/>
</dbReference>
<keyword evidence="4 7" id="KW-0812">Transmembrane</keyword>
<dbReference type="GO" id="GO:0009267">
    <property type="term" value="P:cellular response to starvation"/>
    <property type="evidence" value="ECO:0007669"/>
    <property type="project" value="InterPro"/>
</dbReference>
<evidence type="ECO:0000313" key="9">
    <source>
        <dbReference type="EMBL" id="VFR41680.1"/>
    </source>
</evidence>
<evidence type="ECO:0000256" key="2">
    <source>
        <dbReference type="ARBA" id="ARBA00022448"/>
    </source>
</evidence>
<feature type="transmembrane region" description="Helical" evidence="7">
    <location>
        <begin position="97"/>
        <end position="115"/>
    </location>
</feature>
<organism evidence="10">
    <name type="scientific">plant metagenome</name>
    <dbReference type="NCBI Taxonomy" id="1297885"/>
    <lineage>
        <taxon>unclassified sequences</taxon>
        <taxon>metagenomes</taxon>
        <taxon>organismal metagenomes</taxon>
    </lineage>
</organism>
<evidence type="ECO:0000256" key="7">
    <source>
        <dbReference type="SAM" id="Phobius"/>
    </source>
</evidence>
<feature type="transmembrane region" description="Helical" evidence="7">
    <location>
        <begin position="36"/>
        <end position="56"/>
    </location>
</feature>
<feature type="transmembrane region" description="Helical" evidence="7">
    <location>
        <begin position="514"/>
        <end position="533"/>
    </location>
</feature>
<keyword evidence="5 7" id="KW-1133">Transmembrane helix</keyword>